<keyword evidence="3" id="KW-1185">Reference proteome</keyword>
<dbReference type="Pfam" id="PF01979">
    <property type="entry name" value="Amidohydro_1"/>
    <property type="match status" value="1"/>
</dbReference>
<dbReference type="InterPro" id="IPR032466">
    <property type="entry name" value="Metal_Hydrolase"/>
</dbReference>
<dbReference type="GO" id="GO:0016810">
    <property type="term" value="F:hydrolase activity, acting on carbon-nitrogen (but not peptide) bonds"/>
    <property type="evidence" value="ECO:0007669"/>
    <property type="project" value="InterPro"/>
</dbReference>
<dbReference type="EMBL" id="ML213593">
    <property type="protein sequence ID" value="TFK42215.1"/>
    <property type="molecule type" value="Genomic_DNA"/>
</dbReference>
<protein>
    <recommendedName>
        <fullName evidence="1">Amidohydrolase-related domain-containing protein</fullName>
    </recommendedName>
</protein>
<dbReference type="InterPro" id="IPR051781">
    <property type="entry name" value="Metallo-dep_Hydrolase"/>
</dbReference>
<dbReference type="InterPro" id="IPR011059">
    <property type="entry name" value="Metal-dep_hydrolase_composite"/>
</dbReference>
<gene>
    <name evidence="2" type="ORF">BDQ12DRAFT_677818</name>
</gene>
<evidence type="ECO:0000313" key="2">
    <source>
        <dbReference type="EMBL" id="TFK42215.1"/>
    </source>
</evidence>
<evidence type="ECO:0000259" key="1">
    <source>
        <dbReference type="Pfam" id="PF01979"/>
    </source>
</evidence>
<organism evidence="2 3">
    <name type="scientific">Crucibulum laeve</name>
    <dbReference type="NCBI Taxonomy" id="68775"/>
    <lineage>
        <taxon>Eukaryota</taxon>
        <taxon>Fungi</taxon>
        <taxon>Dikarya</taxon>
        <taxon>Basidiomycota</taxon>
        <taxon>Agaricomycotina</taxon>
        <taxon>Agaricomycetes</taxon>
        <taxon>Agaricomycetidae</taxon>
        <taxon>Agaricales</taxon>
        <taxon>Agaricineae</taxon>
        <taxon>Nidulariaceae</taxon>
        <taxon>Crucibulum</taxon>
    </lineage>
</organism>
<dbReference type="AlphaFoldDB" id="A0A5C3MC35"/>
<proteinExistence type="predicted"/>
<dbReference type="PANTHER" id="PTHR43135:SF3">
    <property type="entry name" value="ALPHA-D-RIBOSE 1-METHYLPHOSPHONATE 5-TRIPHOSPHATE DIPHOSPHATASE"/>
    <property type="match status" value="1"/>
</dbReference>
<dbReference type="InterPro" id="IPR006680">
    <property type="entry name" value="Amidohydro-rel"/>
</dbReference>
<dbReference type="PANTHER" id="PTHR43135">
    <property type="entry name" value="ALPHA-D-RIBOSE 1-METHYLPHOSPHONATE 5-TRIPHOSPHATE DIPHOSPHATASE"/>
    <property type="match status" value="1"/>
</dbReference>
<sequence>MVSVPPSTSSPSSKSVYRILAGKLFVSHERKMITKQVITVNKETGIILDVRSAHEELYLVPGADVEVVDLNHLAVLPGFVDVHVHLFLHPYSETSWQDQLTKESLAERTLRASVHARRTLLAGFTTVRDLGTEGAFDADLSLRKCLAGKDPIIHGPRYYVANRAIVPTGAYGPKSTIYSGTEGIEGVTGAEVVDGRDACIRAVRRQIGAGADWIKIYADYRRRSRMADVAPTIASQNLVNFNDEELEAMITTAHAYGVKVAVHANTPGAISTVLRLGADTVEHGGELFSNDDDYTLKQFKEANGKSTWVPTLAAFYTTAAGTEVWERCKRSFQKALELDMDNIACGGDTAVFAHGQNALELVLMRKLGASWNQVLSWATLGGWKCVRGMEWEGKEGKKKMRDIDSGTFSMDGRLALEREVPFGAVRPGWAADLVAVDGVLDGGVNDFEKTLTKGVKFVMKGGKAYKEDGTVLNECFL</sequence>
<dbReference type="SUPFAM" id="SSF51338">
    <property type="entry name" value="Composite domain of metallo-dependent hydrolases"/>
    <property type="match status" value="1"/>
</dbReference>
<feature type="domain" description="Amidohydrolase-related" evidence="1">
    <location>
        <begin position="75"/>
        <end position="385"/>
    </location>
</feature>
<dbReference type="Gene3D" id="3.20.20.140">
    <property type="entry name" value="Metal-dependent hydrolases"/>
    <property type="match status" value="1"/>
</dbReference>
<dbReference type="OrthoDB" id="5595695at2759"/>
<dbReference type="SUPFAM" id="SSF51556">
    <property type="entry name" value="Metallo-dependent hydrolases"/>
    <property type="match status" value="1"/>
</dbReference>
<accession>A0A5C3MC35</accession>
<reference evidence="2 3" key="1">
    <citation type="journal article" date="2019" name="Nat. Ecol. Evol.">
        <title>Megaphylogeny resolves global patterns of mushroom evolution.</title>
        <authorList>
            <person name="Varga T."/>
            <person name="Krizsan K."/>
            <person name="Foldi C."/>
            <person name="Dima B."/>
            <person name="Sanchez-Garcia M."/>
            <person name="Sanchez-Ramirez S."/>
            <person name="Szollosi G.J."/>
            <person name="Szarkandi J.G."/>
            <person name="Papp V."/>
            <person name="Albert L."/>
            <person name="Andreopoulos W."/>
            <person name="Angelini C."/>
            <person name="Antonin V."/>
            <person name="Barry K.W."/>
            <person name="Bougher N.L."/>
            <person name="Buchanan P."/>
            <person name="Buyck B."/>
            <person name="Bense V."/>
            <person name="Catcheside P."/>
            <person name="Chovatia M."/>
            <person name="Cooper J."/>
            <person name="Damon W."/>
            <person name="Desjardin D."/>
            <person name="Finy P."/>
            <person name="Geml J."/>
            <person name="Haridas S."/>
            <person name="Hughes K."/>
            <person name="Justo A."/>
            <person name="Karasinski D."/>
            <person name="Kautmanova I."/>
            <person name="Kiss B."/>
            <person name="Kocsube S."/>
            <person name="Kotiranta H."/>
            <person name="LaButti K.M."/>
            <person name="Lechner B.E."/>
            <person name="Liimatainen K."/>
            <person name="Lipzen A."/>
            <person name="Lukacs Z."/>
            <person name="Mihaltcheva S."/>
            <person name="Morgado L.N."/>
            <person name="Niskanen T."/>
            <person name="Noordeloos M.E."/>
            <person name="Ohm R.A."/>
            <person name="Ortiz-Santana B."/>
            <person name="Ovrebo C."/>
            <person name="Racz N."/>
            <person name="Riley R."/>
            <person name="Savchenko A."/>
            <person name="Shiryaev A."/>
            <person name="Soop K."/>
            <person name="Spirin V."/>
            <person name="Szebenyi C."/>
            <person name="Tomsovsky M."/>
            <person name="Tulloss R.E."/>
            <person name="Uehling J."/>
            <person name="Grigoriev I.V."/>
            <person name="Vagvolgyi C."/>
            <person name="Papp T."/>
            <person name="Martin F.M."/>
            <person name="Miettinen O."/>
            <person name="Hibbett D.S."/>
            <person name="Nagy L.G."/>
        </authorList>
    </citation>
    <scope>NUCLEOTIDE SEQUENCE [LARGE SCALE GENOMIC DNA]</scope>
    <source>
        <strain evidence="2 3">CBS 166.37</strain>
    </source>
</reference>
<name>A0A5C3MC35_9AGAR</name>
<dbReference type="STRING" id="68775.A0A5C3MC35"/>
<dbReference type="Proteomes" id="UP000308652">
    <property type="component" value="Unassembled WGS sequence"/>
</dbReference>
<evidence type="ECO:0000313" key="3">
    <source>
        <dbReference type="Proteomes" id="UP000308652"/>
    </source>
</evidence>